<proteinExistence type="predicted"/>
<evidence type="ECO:0000313" key="3">
    <source>
        <dbReference type="Proteomes" id="UP000193778"/>
    </source>
</evidence>
<dbReference type="Proteomes" id="UP000193778">
    <property type="component" value="Unassembled WGS sequence"/>
</dbReference>
<dbReference type="InterPro" id="IPR032874">
    <property type="entry name" value="DDE_dom"/>
</dbReference>
<dbReference type="EMBL" id="FWFP01000005">
    <property type="protein sequence ID" value="SLN44124.1"/>
    <property type="molecule type" value="Genomic_DNA"/>
</dbReference>
<accession>A0A1X6Z8H2</accession>
<name>A0A1X6Z8H2_9RHOB</name>
<evidence type="ECO:0000313" key="2">
    <source>
        <dbReference type="EMBL" id="SLN44124.1"/>
    </source>
</evidence>
<evidence type="ECO:0000259" key="1">
    <source>
        <dbReference type="Pfam" id="PF13610"/>
    </source>
</evidence>
<protein>
    <recommendedName>
        <fullName evidence="1">DDE domain-containing protein</fullName>
    </recommendedName>
</protein>
<organism evidence="2 3">
    <name type="scientific">Ruegeria meonggei</name>
    <dbReference type="NCBI Taxonomy" id="1446476"/>
    <lineage>
        <taxon>Bacteria</taxon>
        <taxon>Pseudomonadati</taxon>
        <taxon>Pseudomonadota</taxon>
        <taxon>Alphaproteobacteria</taxon>
        <taxon>Rhodobacterales</taxon>
        <taxon>Roseobacteraceae</taxon>
        <taxon>Ruegeria</taxon>
    </lineage>
</organism>
<gene>
    <name evidence="2" type="ORF">RUM8411_02026</name>
</gene>
<dbReference type="AlphaFoldDB" id="A0A1X6Z8H2"/>
<dbReference type="Pfam" id="PF13610">
    <property type="entry name" value="DDE_Tnp_IS240"/>
    <property type="match status" value="1"/>
</dbReference>
<keyword evidence="3" id="KW-1185">Reference proteome</keyword>
<feature type="domain" description="DDE" evidence="1">
    <location>
        <begin position="2"/>
        <end position="107"/>
    </location>
</feature>
<reference evidence="3" key="1">
    <citation type="submission" date="2017-03" db="EMBL/GenBank/DDBJ databases">
        <authorList>
            <person name="Rodrigo-Torres L."/>
            <person name="Arahal R.D."/>
            <person name="Lucena T."/>
        </authorList>
    </citation>
    <scope>NUCLEOTIDE SEQUENCE [LARGE SCALE GENOMIC DNA]</scope>
    <source>
        <strain evidence="3">CECT 8411</strain>
    </source>
</reference>
<sequence length="107" mass="12207">MLSNKRDTTAARKFFANAIYNNGIPKRITTDQSKSNAAGIKEVNKIFKRLSKSFKIDTVRSKFLNNIIERDYWFNKSLTRPTFGFKNLTSAAATLTGIEITNVIRKE</sequence>